<dbReference type="Pfam" id="PF22113">
    <property type="entry name" value="Mtrc-MtrF_II-IV_dom"/>
    <property type="match status" value="2"/>
</dbReference>
<gene>
    <name evidence="4" type="ORF">NCTC10736_00633</name>
</gene>
<name>A0A379ZJ86_9GAMM</name>
<evidence type="ECO:0000313" key="4">
    <source>
        <dbReference type="EMBL" id="SUI63020.1"/>
    </source>
</evidence>
<feature type="chain" id="PRO_5016607739" evidence="1">
    <location>
        <begin position="27"/>
        <end position="730"/>
    </location>
</feature>
<feature type="signal peptide" evidence="1">
    <location>
        <begin position="1"/>
        <end position="26"/>
    </location>
</feature>
<feature type="domain" description="OmcA-like N-terminal" evidence="2">
    <location>
        <begin position="54"/>
        <end position="216"/>
    </location>
</feature>
<dbReference type="AlphaFoldDB" id="A0A379ZJ86"/>
<dbReference type="Proteomes" id="UP000255061">
    <property type="component" value="Unassembled WGS sequence"/>
</dbReference>
<keyword evidence="1" id="KW-0732">Signal</keyword>
<proteinExistence type="predicted"/>
<evidence type="ECO:0000256" key="1">
    <source>
        <dbReference type="SAM" id="SignalP"/>
    </source>
</evidence>
<dbReference type="RefSeq" id="WP_115405437.1">
    <property type="nucleotide sequence ID" value="NZ_UGYV01000001.1"/>
</dbReference>
<sequence>MMKRFNFNSATKAMLGAGLLSLLLTACGGSDGKDGEDGKPGVVGVNIDATPTLKADFTNATVEAGKVTVNFTLENANGVAVLGLTKDHDIRFGIAQLTHVTVATDDPAKPADRGFQWQAYINDKKAPGTVPTGVDNLNPSDQYQANVEAAAKCDSCLVDHGDGSYSYTYQANIANVTEPLTITYSADATQRATLELELPQVTANAHLDWQPSTGKTEGIQTRNVVSIETCYTCHQPESLALHGGRRIDIENCASCHTATSGDPESGNSVDFTYMIHAIHKGADRNTVDANGAPLAAPYKIVGYGGKVIDYGKVNFPQKPAADCSSCHLEGVNAPANADLFKADLSNTACIACHTEKPSSNHSSTDCVACHNATEPYGGTGSAAKRHGDVLKAYTDAEAMSVKFTNVGANNTGKITFDVQVVDKDGNAVEKAFVSQSSRVVVAWDSDKDYPSDASASYSKRRIALNEGTYNEVSKTYSLTGTNFNLPADANGKTFELFSTLDVCFNNGGYGVAAVIMTDCSAANVRKVAVKETPYHFVWKDNGVDSSATAKNRREIIDAAKCQGCHNQEIHHYDNGVNCQTCHTSDKGLKTDTNYPGGKIPTSFAWKAHEREGHYLKYAGVQSGTVLKTDCATCHTVDKSNVITGITLGRAPTRTWRFGDMANNGADIWISSDTGTCLSCHQKYLSDTAKSHIETNGGILNGSSAADVQTRASESCATCHTPTQLSEVHGN</sequence>
<accession>A0A379ZJ86</accession>
<dbReference type="PROSITE" id="PS51257">
    <property type="entry name" value="PROKAR_LIPOPROTEIN"/>
    <property type="match status" value="1"/>
</dbReference>
<evidence type="ECO:0000259" key="2">
    <source>
        <dbReference type="Pfam" id="PF22112"/>
    </source>
</evidence>
<dbReference type="InterPro" id="IPR020014">
    <property type="entry name" value="Decahaem_cyt-c_OmcA/MtrC"/>
</dbReference>
<reference evidence="4 5" key="1">
    <citation type="submission" date="2018-06" db="EMBL/GenBank/DDBJ databases">
        <authorList>
            <consortium name="Pathogen Informatics"/>
            <person name="Doyle S."/>
        </authorList>
    </citation>
    <scope>NUCLEOTIDE SEQUENCE [LARGE SCALE GENOMIC DNA]</scope>
    <source>
        <strain evidence="4 5">NCTC10736</strain>
    </source>
</reference>
<evidence type="ECO:0000259" key="3">
    <source>
        <dbReference type="Pfam" id="PF22113"/>
    </source>
</evidence>
<dbReference type="InterPro" id="IPR054336">
    <property type="entry name" value="OmcA-like_N"/>
</dbReference>
<dbReference type="Pfam" id="PF22112">
    <property type="entry name" value="OmcA-like_N"/>
    <property type="match status" value="1"/>
</dbReference>
<organism evidence="4 5">
    <name type="scientific">Shewanella morhuae</name>
    <dbReference type="NCBI Taxonomy" id="365591"/>
    <lineage>
        <taxon>Bacteria</taxon>
        <taxon>Pseudomonadati</taxon>
        <taxon>Pseudomonadota</taxon>
        <taxon>Gammaproteobacteria</taxon>
        <taxon>Alteromonadales</taxon>
        <taxon>Shewanellaceae</taxon>
        <taxon>Shewanella</taxon>
    </lineage>
</organism>
<evidence type="ECO:0000313" key="5">
    <source>
        <dbReference type="Proteomes" id="UP000255061"/>
    </source>
</evidence>
<dbReference type="NCBIfam" id="TIGR03507">
    <property type="entry name" value="decahem_SO1788"/>
    <property type="match status" value="1"/>
</dbReference>
<dbReference type="SUPFAM" id="SSF48695">
    <property type="entry name" value="Multiheme cytochromes"/>
    <property type="match status" value="1"/>
</dbReference>
<protein>
    <submittedName>
        <fullName evidence="4">Decaheme c-type cytochrome, OmcA/MtrC family</fullName>
    </submittedName>
</protein>
<feature type="domain" description="Outer membrane cytochrome MtrC/MtrF-like" evidence="3">
    <location>
        <begin position="553"/>
        <end position="728"/>
    </location>
</feature>
<dbReference type="InterPro" id="IPR054337">
    <property type="entry name" value="Mtrc-MtrF-like_dom_II/IV"/>
</dbReference>
<dbReference type="EMBL" id="UGYV01000001">
    <property type="protein sequence ID" value="SUI63020.1"/>
    <property type="molecule type" value="Genomic_DNA"/>
</dbReference>
<dbReference type="InterPro" id="IPR036280">
    <property type="entry name" value="Multihaem_cyt_sf"/>
</dbReference>
<feature type="domain" description="Outer membrane cytochrome MtrC/MtrF-like" evidence="3">
    <location>
        <begin position="222"/>
        <end position="337"/>
    </location>
</feature>
<dbReference type="Gene3D" id="3.90.10.10">
    <property type="entry name" value="Cytochrome C3"/>
    <property type="match status" value="2"/>
</dbReference>